<accession>A0A4Y2BDF1</accession>
<proteinExistence type="predicted"/>
<dbReference type="EMBL" id="BGPR01083202">
    <property type="protein sequence ID" value="GBL90332.1"/>
    <property type="molecule type" value="Genomic_DNA"/>
</dbReference>
<reference evidence="1 2" key="1">
    <citation type="journal article" date="2019" name="Sci. Rep.">
        <title>Orb-weaving spider Araneus ventricosus genome elucidates the spidroin gene catalogue.</title>
        <authorList>
            <person name="Kono N."/>
            <person name="Nakamura H."/>
            <person name="Ohtoshi R."/>
            <person name="Moran D.A.P."/>
            <person name="Shinohara A."/>
            <person name="Yoshida Y."/>
            <person name="Fujiwara M."/>
            <person name="Mori M."/>
            <person name="Tomita M."/>
            <person name="Arakawa K."/>
        </authorList>
    </citation>
    <scope>NUCLEOTIDE SEQUENCE [LARGE SCALE GENOMIC DNA]</scope>
</reference>
<dbReference type="PANTHER" id="PTHR46114:SF1">
    <property type="entry name" value="ZAD DOMAIN-CONTAINING PROTEIN"/>
    <property type="match status" value="1"/>
</dbReference>
<keyword evidence="2" id="KW-1185">Reference proteome</keyword>
<dbReference type="Proteomes" id="UP000499080">
    <property type="component" value="Unassembled WGS sequence"/>
</dbReference>
<evidence type="ECO:0000313" key="2">
    <source>
        <dbReference type="Proteomes" id="UP000499080"/>
    </source>
</evidence>
<dbReference type="AlphaFoldDB" id="A0A4Y2BDF1"/>
<protein>
    <submittedName>
        <fullName evidence="1">Uncharacterized protein</fullName>
    </submittedName>
</protein>
<evidence type="ECO:0000313" key="1">
    <source>
        <dbReference type="EMBL" id="GBL90332.1"/>
    </source>
</evidence>
<organism evidence="1 2">
    <name type="scientific">Araneus ventricosus</name>
    <name type="common">Orbweaver spider</name>
    <name type="synonym">Epeira ventricosa</name>
    <dbReference type="NCBI Taxonomy" id="182803"/>
    <lineage>
        <taxon>Eukaryota</taxon>
        <taxon>Metazoa</taxon>
        <taxon>Ecdysozoa</taxon>
        <taxon>Arthropoda</taxon>
        <taxon>Chelicerata</taxon>
        <taxon>Arachnida</taxon>
        <taxon>Araneae</taxon>
        <taxon>Araneomorphae</taxon>
        <taxon>Entelegynae</taxon>
        <taxon>Araneoidea</taxon>
        <taxon>Araneidae</taxon>
        <taxon>Araneus</taxon>
    </lineage>
</organism>
<sequence length="296" mass="34185">MEFSKINTVVAGSHAGDFSCFDKTSSPHKITSVELNDLVRDLDLYKNKVEILGSRLQQWNLLEENDRVTSFHTRHLLFESFFKKEENIVFCCDIDGLLKELRIAHDPNEWRLFIDALKLSLKAVLLNNGNELPSIPVAHGVYMKETYHNLKQLLDIINYSKYGWQICADLMVMSLLMGLQPGYTKYCCFLRLWDSRAIALHYIKRDWSQRASFKPGEMNVKHPLLADLHKIIMPPLHIKLGLVKNLVKAMDNNGPAFKYLHEKFPRLSVAKIKEGVFVGTQIKQLFRDSKFETSSK</sequence>
<gene>
    <name evidence="1" type="ORF">AVEN_84798_1</name>
</gene>
<comment type="caution">
    <text evidence="1">The sequence shown here is derived from an EMBL/GenBank/DDBJ whole genome shotgun (WGS) entry which is preliminary data.</text>
</comment>
<dbReference type="PANTHER" id="PTHR46114">
    <property type="entry name" value="APPLE DOMAIN-CONTAINING PROTEIN"/>
    <property type="match status" value="1"/>
</dbReference>
<dbReference type="OrthoDB" id="8063408at2759"/>
<name>A0A4Y2BDF1_ARAVE</name>